<dbReference type="OrthoDB" id="2441642at2759"/>
<evidence type="ECO:0000313" key="3">
    <source>
        <dbReference type="Proteomes" id="UP000217199"/>
    </source>
</evidence>
<proteinExistence type="predicted"/>
<feature type="compositionally biased region" description="Polar residues" evidence="1">
    <location>
        <begin position="275"/>
        <end position="287"/>
    </location>
</feature>
<feature type="compositionally biased region" description="Basic and acidic residues" evidence="1">
    <location>
        <begin position="297"/>
        <end position="308"/>
    </location>
</feature>
<feature type="compositionally biased region" description="Polar residues" evidence="1">
    <location>
        <begin position="45"/>
        <end position="62"/>
    </location>
</feature>
<dbReference type="GO" id="GO:0003714">
    <property type="term" value="F:transcription corepressor activity"/>
    <property type="evidence" value="ECO:0007669"/>
    <property type="project" value="InterPro"/>
</dbReference>
<dbReference type="Proteomes" id="UP000217199">
    <property type="component" value="Unassembled WGS sequence"/>
</dbReference>
<feature type="region of interest" description="Disordered" evidence="1">
    <location>
        <begin position="566"/>
        <end position="674"/>
    </location>
</feature>
<feature type="compositionally biased region" description="Low complexity" evidence="1">
    <location>
        <begin position="604"/>
        <end position="628"/>
    </location>
</feature>
<protein>
    <submittedName>
        <fullName evidence="2">Opi1-domain-containing</fullName>
    </submittedName>
</protein>
<feature type="compositionally biased region" description="Low complexity" evidence="1">
    <location>
        <begin position="469"/>
        <end position="486"/>
    </location>
</feature>
<feature type="region of interest" description="Disordered" evidence="1">
    <location>
        <begin position="255"/>
        <end position="315"/>
    </location>
</feature>
<evidence type="ECO:0000256" key="1">
    <source>
        <dbReference type="SAM" id="MobiDB-lite"/>
    </source>
</evidence>
<feature type="compositionally biased region" description="Low complexity" evidence="1">
    <location>
        <begin position="132"/>
        <end position="147"/>
    </location>
</feature>
<name>A0A286UJ28_9AGAM</name>
<dbReference type="Pfam" id="PF08618">
    <property type="entry name" value="Opi1"/>
    <property type="match status" value="2"/>
</dbReference>
<dbReference type="GO" id="GO:0006357">
    <property type="term" value="P:regulation of transcription by RNA polymerase II"/>
    <property type="evidence" value="ECO:0007669"/>
    <property type="project" value="TreeGrafter"/>
</dbReference>
<dbReference type="GO" id="GO:0008654">
    <property type="term" value="P:phospholipid biosynthetic process"/>
    <property type="evidence" value="ECO:0007669"/>
    <property type="project" value="TreeGrafter"/>
</dbReference>
<dbReference type="GO" id="GO:0005783">
    <property type="term" value="C:endoplasmic reticulum"/>
    <property type="evidence" value="ECO:0007669"/>
    <property type="project" value="TreeGrafter"/>
</dbReference>
<feature type="compositionally biased region" description="Low complexity" evidence="1">
    <location>
        <begin position="63"/>
        <end position="94"/>
    </location>
</feature>
<comment type="caution">
    <text evidence="2">The sequence shown here is derived from an EMBL/GenBank/DDBJ whole genome shotgun (WGS) entry which is preliminary data.</text>
</comment>
<dbReference type="PANTHER" id="PTHR38406:SF1">
    <property type="entry name" value="TRANSCRIPTIONAL REPRESSOR OPI1"/>
    <property type="match status" value="1"/>
</dbReference>
<dbReference type="EMBL" id="NBII01000004">
    <property type="protein sequence ID" value="PAV19568.1"/>
    <property type="molecule type" value="Genomic_DNA"/>
</dbReference>
<dbReference type="InterPro" id="IPR013927">
    <property type="entry name" value="TF_Opi1_Ccg-8"/>
</dbReference>
<sequence>MSRSSSSSSSLSAAARRLHLGALCNPSPELQQLDVPQANDKLPQSVATGPSPYTSKATTTDDNNYNSMTSSPSSPTSPNSNTARSSPCSPASSHSRFEVEKGSTKEGSRHLSLDAEDESVMIAVSALDDMRSGASSSASPPSVRSNSLNGNPPAASLTISNDSAKSPSMSPASSSEEATSSAQFVSRMSGLPIVNTALRAYEHSKASSRVVKYGAEMMESSVKSISKPVINRLPVNQIDEFACRQLDRFGRYGNSGAPSGSCEQAPIQETKDKNTSNTGDVRFQSRSRFIIGGQEENDNHDRDRREDEIPASSSQEVANRSRWHSLLYEAGGISAAVSEESMRRLKFCLQWLQYATDHIDAQILVLRNFIASLNESESGAEGRPISASHMQTLTNVKRDVVNTIRQVVDVVSKYAGGALPEPARGRVKQFILHLPQRWANSAHRQTHGPVQAHSPGIGAGKRHRRNGGSVPASAASTAPSSPLHSPRVMSLATLPGQEGGSQYRLATTARPTAGSAAQAAQRILTLATESLDMMRSVTGIFKETLDRADTWVDRLRVIGIQRQQSVEQGNGDISNPGVRERVTDTDGDVELPLPNRSYSHRHAGSGSESISDTSTSTSLSGTATATLTPYPPSPRSWSVDVLSPSASTSALHGVLRTNGDGSNGHVNGHGSKGGMAMAAKHLDALTLNSALATPRSSTQSLPSLAGRPGFEYEWEYAARKLKSVRERREAEERAESDGDKDREMDEDREDEERVERDAATVLSSMRGSAMDVDTKE</sequence>
<dbReference type="GO" id="GO:0005634">
    <property type="term" value="C:nucleus"/>
    <property type="evidence" value="ECO:0007669"/>
    <property type="project" value="TreeGrafter"/>
</dbReference>
<gene>
    <name evidence="2" type="ORF">PNOK_0450200</name>
</gene>
<dbReference type="GO" id="GO:0030968">
    <property type="term" value="P:endoplasmic reticulum unfolded protein response"/>
    <property type="evidence" value="ECO:0007669"/>
    <property type="project" value="TreeGrafter"/>
</dbReference>
<feature type="compositionally biased region" description="Basic and acidic residues" evidence="1">
    <location>
        <begin position="723"/>
        <end position="758"/>
    </location>
</feature>
<feature type="region of interest" description="Disordered" evidence="1">
    <location>
        <begin position="722"/>
        <end position="776"/>
    </location>
</feature>
<feature type="compositionally biased region" description="Basic and acidic residues" evidence="1">
    <location>
        <begin position="95"/>
        <end position="113"/>
    </location>
</feature>
<organism evidence="2 3">
    <name type="scientific">Pyrrhoderma noxium</name>
    <dbReference type="NCBI Taxonomy" id="2282107"/>
    <lineage>
        <taxon>Eukaryota</taxon>
        <taxon>Fungi</taxon>
        <taxon>Dikarya</taxon>
        <taxon>Basidiomycota</taxon>
        <taxon>Agaricomycotina</taxon>
        <taxon>Agaricomycetes</taxon>
        <taxon>Hymenochaetales</taxon>
        <taxon>Hymenochaetaceae</taxon>
        <taxon>Pyrrhoderma</taxon>
    </lineage>
</organism>
<reference evidence="2 3" key="1">
    <citation type="journal article" date="2017" name="Mol. Ecol.">
        <title>Comparative and population genomic landscape of Phellinus noxius: A hypervariable fungus causing root rot in trees.</title>
        <authorList>
            <person name="Chung C.L."/>
            <person name="Lee T.J."/>
            <person name="Akiba M."/>
            <person name="Lee H.H."/>
            <person name="Kuo T.H."/>
            <person name="Liu D."/>
            <person name="Ke H.M."/>
            <person name="Yokoi T."/>
            <person name="Roa M.B."/>
            <person name="Lu M.J."/>
            <person name="Chang Y.Y."/>
            <person name="Ann P.J."/>
            <person name="Tsai J.N."/>
            <person name="Chen C.Y."/>
            <person name="Tzean S.S."/>
            <person name="Ota Y."/>
            <person name="Hattori T."/>
            <person name="Sahashi N."/>
            <person name="Liou R.F."/>
            <person name="Kikuchi T."/>
            <person name="Tsai I.J."/>
        </authorList>
    </citation>
    <scope>NUCLEOTIDE SEQUENCE [LARGE SCALE GENOMIC DNA]</scope>
    <source>
        <strain evidence="2 3">FFPRI411160</strain>
    </source>
</reference>
<dbReference type="AlphaFoldDB" id="A0A286UJ28"/>
<feature type="region of interest" description="Disordered" evidence="1">
    <location>
        <begin position="27"/>
        <end position="117"/>
    </location>
</feature>
<dbReference type="InParanoid" id="A0A286UJ28"/>
<dbReference type="PANTHER" id="PTHR38406">
    <property type="entry name" value="TRANSCRIPTIONAL REPRESSOR OPI1"/>
    <property type="match status" value="1"/>
</dbReference>
<accession>A0A286UJ28</accession>
<feature type="region of interest" description="Disordered" evidence="1">
    <location>
        <begin position="131"/>
        <end position="183"/>
    </location>
</feature>
<dbReference type="STRING" id="2282107.A0A286UJ28"/>
<evidence type="ECO:0000313" key="2">
    <source>
        <dbReference type="EMBL" id="PAV19568.1"/>
    </source>
</evidence>
<feature type="compositionally biased region" description="Low complexity" evidence="1">
    <location>
        <begin position="163"/>
        <end position="182"/>
    </location>
</feature>
<feature type="region of interest" description="Disordered" evidence="1">
    <location>
        <begin position="444"/>
        <end position="487"/>
    </location>
</feature>
<keyword evidence="3" id="KW-1185">Reference proteome</keyword>